<keyword evidence="1" id="KW-1133">Transmembrane helix</keyword>
<gene>
    <name evidence="2" type="ORF">CLOBOL_06032</name>
</gene>
<reference evidence="2 3" key="2">
    <citation type="submission" date="2007-09" db="EMBL/GenBank/DDBJ databases">
        <title>Draft genome sequence of Clostridium bolteae (ATCC BAA-613).</title>
        <authorList>
            <person name="Sudarsanam P."/>
            <person name="Ley R."/>
            <person name="Guruge J."/>
            <person name="Turnbaugh P.J."/>
            <person name="Mahowald M."/>
            <person name="Liep D."/>
            <person name="Gordon J."/>
        </authorList>
    </citation>
    <scope>NUCLEOTIDE SEQUENCE [LARGE SCALE GENOMIC DNA]</scope>
    <source>
        <strain evidence="3">ATCC BAA-613 / DSM 15670 / CCUG 46953 / JCM 12243 / WAL 16351</strain>
    </source>
</reference>
<evidence type="ECO:0000313" key="3">
    <source>
        <dbReference type="Proteomes" id="UP000005396"/>
    </source>
</evidence>
<keyword evidence="1" id="KW-0812">Transmembrane</keyword>
<protein>
    <recommendedName>
        <fullName evidence="4">Immunity protein 17</fullName>
    </recommendedName>
</protein>
<feature type="transmembrane region" description="Helical" evidence="1">
    <location>
        <begin position="101"/>
        <end position="120"/>
    </location>
</feature>
<dbReference type="Proteomes" id="UP000005396">
    <property type="component" value="Unassembled WGS sequence"/>
</dbReference>
<reference evidence="2 3" key="1">
    <citation type="submission" date="2007-08" db="EMBL/GenBank/DDBJ databases">
        <authorList>
            <person name="Fulton L."/>
            <person name="Clifton S."/>
            <person name="Fulton B."/>
            <person name="Xu J."/>
            <person name="Minx P."/>
            <person name="Pepin K.H."/>
            <person name="Johnson M."/>
            <person name="Thiruvilangam P."/>
            <person name="Bhonagiri V."/>
            <person name="Nash W.E."/>
            <person name="Mardis E.R."/>
            <person name="Wilson R.K."/>
        </authorList>
    </citation>
    <scope>NUCLEOTIDE SEQUENCE [LARGE SCALE GENOMIC DNA]</scope>
    <source>
        <strain evidence="3">ATCC BAA-613 / DSM 15670 / CCUG 46953 / JCM 12243 / WAL 16351</strain>
    </source>
</reference>
<keyword evidence="1" id="KW-0472">Membrane</keyword>
<proteinExistence type="predicted"/>
<dbReference type="PaxDb" id="411902-CLOBOL_06032"/>
<dbReference type="AlphaFoldDB" id="A8S2C0"/>
<organism evidence="2 3">
    <name type="scientific">Enterocloster bolteae (strain ATCC BAA-613 / DSM 15670 / CCUG 46953 / JCM 12243 / WAL 16351)</name>
    <name type="common">Clostridium bolteae</name>
    <dbReference type="NCBI Taxonomy" id="411902"/>
    <lineage>
        <taxon>Bacteria</taxon>
        <taxon>Bacillati</taxon>
        <taxon>Bacillota</taxon>
        <taxon>Clostridia</taxon>
        <taxon>Lachnospirales</taxon>
        <taxon>Lachnospiraceae</taxon>
        <taxon>Enterocloster</taxon>
    </lineage>
</organism>
<dbReference type="Pfam" id="PF15562">
    <property type="entry name" value="Imm17"/>
    <property type="match status" value="1"/>
</dbReference>
<evidence type="ECO:0000256" key="1">
    <source>
        <dbReference type="SAM" id="Phobius"/>
    </source>
</evidence>
<dbReference type="HOGENOM" id="CLU_165341_0_0_9"/>
<sequence>MGFERIIKIRITEPFIRLIFIWILYKPDGKEKHMSGLYTRFMDWIMPFLEANWQLFLIMAGALFLLGAIFRWKWVCDPQGEDGLGFRAFVYRNFGEKGYRILQGIGGAVIILCSAVLWVLM</sequence>
<evidence type="ECO:0008006" key="4">
    <source>
        <dbReference type="Google" id="ProtNLM"/>
    </source>
</evidence>
<name>A8S2C0_ENTBW</name>
<dbReference type="EMBL" id="ABCC02000047">
    <property type="protein sequence ID" value="EDP13467.1"/>
    <property type="molecule type" value="Genomic_DNA"/>
</dbReference>
<feature type="transmembrane region" description="Helical" evidence="1">
    <location>
        <begin position="51"/>
        <end position="70"/>
    </location>
</feature>
<evidence type="ECO:0000313" key="2">
    <source>
        <dbReference type="EMBL" id="EDP13467.1"/>
    </source>
</evidence>
<accession>A8S2C0</accession>
<dbReference type="InterPro" id="IPR029087">
    <property type="entry name" value="Imm17"/>
</dbReference>
<comment type="caution">
    <text evidence="2">The sequence shown here is derived from an EMBL/GenBank/DDBJ whole genome shotgun (WGS) entry which is preliminary data.</text>
</comment>